<dbReference type="RefSeq" id="WP_101753336.1">
    <property type="nucleotide sequence ID" value="NZ_CP025430.1"/>
</dbReference>
<reference evidence="1 2" key="1">
    <citation type="journal article" date="2013" name="Antonie Van Leeuwenhoek">
        <title>Paracoccus zhejiangensis sp. nov., isolated from activated sludge in wastewater-treatment system.</title>
        <authorList>
            <person name="Wu Z.G."/>
            <person name="Zhang D.F."/>
            <person name="Liu Y.L."/>
            <person name="Wang F."/>
            <person name="Jiang X."/>
            <person name="Li C."/>
            <person name="Li S.P."/>
            <person name="Hong Q."/>
            <person name="Li W.J."/>
        </authorList>
    </citation>
    <scope>NUCLEOTIDE SEQUENCE [LARGE SCALE GENOMIC DNA]</scope>
    <source>
        <strain evidence="1 2">J6</strain>
    </source>
</reference>
<evidence type="ECO:0000313" key="2">
    <source>
        <dbReference type="Proteomes" id="UP000234530"/>
    </source>
</evidence>
<evidence type="ECO:0000313" key="1">
    <source>
        <dbReference type="EMBL" id="AUH65313.1"/>
    </source>
</evidence>
<dbReference type="OrthoDB" id="7728228at2"/>
<dbReference type="AlphaFoldDB" id="A0A2H5F1A1"/>
<organism evidence="1 2">
    <name type="scientific">Paracoccus zhejiangensis</name>
    <dbReference type="NCBI Taxonomy" id="1077935"/>
    <lineage>
        <taxon>Bacteria</taxon>
        <taxon>Pseudomonadati</taxon>
        <taxon>Pseudomonadota</taxon>
        <taxon>Alphaproteobacteria</taxon>
        <taxon>Rhodobacterales</taxon>
        <taxon>Paracoccaceae</taxon>
        <taxon>Paracoccus</taxon>
    </lineage>
</organism>
<proteinExistence type="predicted"/>
<accession>A0A2H5F1A1</accession>
<dbReference type="KEGG" id="pzh:CX676_15015"/>
<dbReference type="Proteomes" id="UP000234530">
    <property type="component" value="Chromosome"/>
</dbReference>
<name>A0A2H5F1A1_9RHOB</name>
<gene>
    <name evidence="1" type="ORF">CX676_15015</name>
</gene>
<dbReference type="EMBL" id="CP025430">
    <property type="protein sequence ID" value="AUH65313.1"/>
    <property type="molecule type" value="Genomic_DNA"/>
</dbReference>
<keyword evidence="2" id="KW-1185">Reference proteome</keyword>
<protein>
    <submittedName>
        <fullName evidence="1">Uncharacterized protein</fullName>
    </submittedName>
</protein>
<sequence length="89" mass="9992">MIIERLNRFTAYPVTLKDLRAHARLDGDAHDNAQILRIARAGARKAEEHGDLPLFFPLVATGVRWSLLCLPILDRLKPEFSALVMAAGW</sequence>